<evidence type="ECO:0000313" key="3">
    <source>
        <dbReference type="Proteomes" id="UP001139028"/>
    </source>
</evidence>
<dbReference type="EMBL" id="JALBWM010000134">
    <property type="protein sequence ID" value="MCO1336428.1"/>
    <property type="molecule type" value="Genomic_DNA"/>
</dbReference>
<feature type="transmembrane region" description="Helical" evidence="1">
    <location>
        <begin position="209"/>
        <end position="226"/>
    </location>
</feature>
<dbReference type="Proteomes" id="UP001139028">
    <property type="component" value="Unassembled WGS sequence"/>
</dbReference>
<keyword evidence="3" id="KW-1185">Reference proteome</keyword>
<feature type="transmembrane region" description="Helical" evidence="1">
    <location>
        <begin position="238"/>
        <end position="260"/>
    </location>
</feature>
<keyword evidence="1" id="KW-1133">Transmembrane helix</keyword>
<organism evidence="2 3">
    <name type="scientific">Microbulbifer okhotskensis</name>
    <dbReference type="NCBI Taxonomy" id="2926617"/>
    <lineage>
        <taxon>Bacteria</taxon>
        <taxon>Pseudomonadati</taxon>
        <taxon>Pseudomonadota</taxon>
        <taxon>Gammaproteobacteria</taxon>
        <taxon>Cellvibrionales</taxon>
        <taxon>Microbulbiferaceae</taxon>
        <taxon>Microbulbifer</taxon>
    </lineage>
</organism>
<dbReference type="Pfam" id="PF13795">
    <property type="entry name" value="HupE_UreJ_2"/>
    <property type="match status" value="1"/>
</dbReference>
<name>A0A9X2EV12_9GAMM</name>
<protein>
    <submittedName>
        <fullName evidence="2">HupE/UreJ family protein</fullName>
    </submittedName>
</protein>
<evidence type="ECO:0000313" key="2">
    <source>
        <dbReference type="EMBL" id="MCO1336428.1"/>
    </source>
</evidence>
<dbReference type="RefSeq" id="WP_252472079.1">
    <property type="nucleotide sequence ID" value="NZ_JALBWM010000134.1"/>
</dbReference>
<dbReference type="AlphaFoldDB" id="A0A9X2EV12"/>
<reference evidence="2" key="1">
    <citation type="journal article" date="2022" name="Arch. Microbiol.">
        <title>Microbulbifer okhotskensis sp. nov., isolated from a deep bottom sediment of the Okhotsk Sea.</title>
        <authorList>
            <person name="Romanenko L."/>
            <person name="Kurilenko V."/>
            <person name="Otstavnykh N."/>
            <person name="Velansky P."/>
            <person name="Isaeva M."/>
            <person name="Mikhailov V."/>
        </authorList>
    </citation>
    <scope>NUCLEOTIDE SEQUENCE</scope>
    <source>
        <strain evidence="2">OS29</strain>
    </source>
</reference>
<feature type="transmembrane region" description="Helical" evidence="1">
    <location>
        <begin position="280"/>
        <end position="304"/>
    </location>
</feature>
<sequence length="344" mass="37571">MAIAITFLLTGTYSCAAFSHEGRPIYIELKEVSKRAYVLRWKIPPVMQPGTEPEINLMGRGCERIGGAGQLGPSNAKRYQCEFSPLNGSSKPVLDLQIQLIYPVANPALSTLVDFEKLNGERISIFKGPEILRVNLPSNLSDWEGVKQYIVAGFEHILEGYDHLLFVLCLVCIAQGLKSTLLTVTGFTLGHSITLGLASLNLFTVRVDIIEVLIPLSIMVLAAEIIRGKNPQNRTTLVWRYPVAVAGGFGLLHGFGFASALTELGLPYGQKMVALVGFNVGVEIGQVMFVLLSLFIGYLVKLLISNYRLLNRTLSGLLQSDLAIYPIGIASAYWFVARSLGVVV</sequence>
<comment type="caution">
    <text evidence="2">The sequence shown here is derived from an EMBL/GenBank/DDBJ whole genome shotgun (WGS) entry which is preliminary data.</text>
</comment>
<accession>A0A9X2EV12</accession>
<keyword evidence="1" id="KW-0472">Membrane</keyword>
<feature type="transmembrane region" description="Helical" evidence="1">
    <location>
        <begin position="316"/>
        <end position="336"/>
    </location>
</feature>
<keyword evidence="1" id="KW-0812">Transmembrane</keyword>
<evidence type="ECO:0000256" key="1">
    <source>
        <dbReference type="SAM" id="Phobius"/>
    </source>
</evidence>
<proteinExistence type="predicted"/>
<dbReference type="InterPro" id="IPR032809">
    <property type="entry name" value="Put_HupE_UreJ"/>
</dbReference>
<gene>
    <name evidence="2" type="ORF">MO867_19010</name>
</gene>